<keyword evidence="2" id="KW-1185">Reference proteome</keyword>
<dbReference type="RefSeq" id="WP_156007498.1">
    <property type="nucleotide sequence ID" value="NZ_CP045483.1"/>
</dbReference>
<dbReference type="AlphaFoldDB" id="A0A650CQF4"/>
<gene>
    <name evidence="1" type="ORF">D1868_08765</name>
</gene>
<dbReference type="Proteomes" id="UP000423396">
    <property type="component" value="Chromosome"/>
</dbReference>
<dbReference type="KEGG" id="sazo:D1868_08765"/>
<name>A0A650CQF4_9CREN</name>
<protein>
    <submittedName>
        <fullName evidence="1">Uncharacterized protein</fullName>
    </submittedName>
</protein>
<sequence length="171" mass="19825">MKKVEICITKDNKVGIKGEKEEVLYVENNSIKRTNSIKECIVTDFSISSDILTFRKIEIKLPFSSEELNLLKALYIVTGKAKHEVLTYDKKVKIHVDIPFRELKLSQNIEVKFTRFCGDYGLLYPHYCISMNNLAIYGHSREKVVEAYFTLKESVEEVGKVLLKLKEEEIE</sequence>
<evidence type="ECO:0000313" key="1">
    <source>
        <dbReference type="EMBL" id="QGR20070.1"/>
    </source>
</evidence>
<reference evidence="1 2" key="1">
    <citation type="submission" date="2019-10" db="EMBL/GenBank/DDBJ databases">
        <title>Genome Sequences from Six Type Strain Members of the Archaeal Family Sulfolobaceae: Acidianus ambivalens, Acidianus infernus, Metallosphaera prunae, Stygiolobus azoricus, Sulfolobus metallicus, and Sulfurisphaera ohwakuensis.</title>
        <authorList>
            <person name="Counts J.A."/>
            <person name="Kelly R.M."/>
        </authorList>
    </citation>
    <scope>NUCLEOTIDE SEQUENCE [LARGE SCALE GENOMIC DNA]</scope>
    <source>
        <strain evidence="1 2">FC6</strain>
    </source>
</reference>
<proteinExistence type="predicted"/>
<dbReference type="EMBL" id="CP045483">
    <property type="protein sequence ID" value="QGR20070.1"/>
    <property type="molecule type" value="Genomic_DNA"/>
</dbReference>
<dbReference type="GeneID" id="42799157"/>
<organism evidence="1 2">
    <name type="scientific">Stygiolobus azoricus</name>
    <dbReference type="NCBI Taxonomy" id="41675"/>
    <lineage>
        <taxon>Archaea</taxon>
        <taxon>Thermoproteota</taxon>
        <taxon>Thermoprotei</taxon>
        <taxon>Sulfolobales</taxon>
        <taxon>Sulfolobaceae</taxon>
        <taxon>Stygiolobus</taxon>
    </lineage>
</organism>
<dbReference type="OrthoDB" id="44184at2157"/>
<accession>A0A650CQF4</accession>
<evidence type="ECO:0000313" key="2">
    <source>
        <dbReference type="Proteomes" id="UP000423396"/>
    </source>
</evidence>